<keyword evidence="2" id="KW-1185">Reference proteome</keyword>
<dbReference type="EMBL" id="CP001511">
    <property type="protein sequence ID" value="ACS43344.1"/>
    <property type="molecule type" value="Genomic_DNA"/>
</dbReference>
<dbReference type="KEGG" id="mea:Mex_2p0496"/>
<gene>
    <name evidence="1" type="ordered locus">MexAM1_META2p0496</name>
</gene>
<geneLocation type="plasmid" evidence="1 2">
    <name>megaplasmid</name>
</geneLocation>
<sequence>MASAMEAVGTGAEDGMVVDVAVHSGTPERRADLEAKFGDVRSFVRMARGTMMLDGPGIEDALRGIYPDAGRIMVEIGRRPGSERIAVLFVL</sequence>
<dbReference type="HOGENOM" id="CLU_2423536_0_0_5"/>
<dbReference type="Proteomes" id="UP000009081">
    <property type="component" value="Plasmid megaplasmid"/>
</dbReference>
<accession>C5B4G2</accession>
<proteinExistence type="predicted"/>
<evidence type="ECO:0000313" key="1">
    <source>
        <dbReference type="EMBL" id="ACS43344.1"/>
    </source>
</evidence>
<protein>
    <submittedName>
        <fullName evidence="1">Uncharacterized protein</fullName>
    </submittedName>
</protein>
<keyword evidence="1" id="KW-0614">Plasmid</keyword>
<evidence type="ECO:0000313" key="2">
    <source>
        <dbReference type="Proteomes" id="UP000009081"/>
    </source>
</evidence>
<reference evidence="1 2" key="1">
    <citation type="journal article" date="2009" name="PLoS ONE">
        <title>Methylobacterium genome sequences: a reference blueprint to investigate microbial metabolism of C1 compounds from natural and industrial sources.</title>
        <authorList>
            <person name="Vuilleumier S."/>
            <person name="Chistoserdova L."/>
            <person name="Lee M.-C."/>
            <person name="Bringel F."/>
            <person name="Lajus A."/>
            <person name="Zhou Y."/>
            <person name="Gourion B."/>
            <person name="Barbe V."/>
            <person name="Chang J."/>
            <person name="Cruveiller S."/>
            <person name="Dossat C."/>
            <person name="Gillett W."/>
            <person name="Gruffaz C."/>
            <person name="Haugen E."/>
            <person name="Hourcade E."/>
            <person name="Levy R."/>
            <person name="Mangenot S."/>
            <person name="Muller E."/>
            <person name="Nadalig T."/>
            <person name="Pagni M."/>
            <person name="Penny C."/>
            <person name="Peyraud R."/>
            <person name="Robinson D.G."/>
            <person name="Roche D."/>
            <person name="Rouy Z."/>
            <person name="Saenampechek C."/>
            <person name="Salvignol G."/>
            <person name="Vallenet D."/>
            <person name="Wu Z."/>
            <person name="Marx C.J."/>
            <person name="Vorholt J.A."/>
            <person name="Olson M.V."/>
            <person name="Kaul R."/>
            <person name="Weissenbach J."/>
            <person name="Medigue C."/>
            <person name="Lidstrom M.E."/>
        </authorList>
    </citation>
    <scope>NUCLEOTIDE SEQUENCE [LARGE SCALE GENOMIC DNA]</scope>
    <source>
        <strain evidence="2">ATCC 14718 / DSM 1338 / JCM 2805 / NCIMB 9133 / AM1</strain>
    </source>
</reference>
<organism evidence="1 2">
    <name type="scientific">Methylorubrum extorquens (strain ATCC 14718 / DSM 1338 / JCM 2805 / NCIMB 9133 / AM1)</name>
    <name type="common">Methylobacterium extorquens</name>
    <dbReference type="NCBI Taxonomy" id="272630"/>
    <lineage>
        <taxon>Bacteria</taxon>
        <taxon>Pseudomonadati</taxon>
        <taxon>Pseudomonadota</taxon>
        <taxon>Alphaproteobacteria</taxon>
        <taxon>Hyphomicrobiales</taxon>
        <taxon>Methylobacteriaceae</taxon>
        <taxon>Methylorubrum</taxon>
    </lineage>
</organism>
<dbReference type="AlphaFoldDB" id="C5B4G2"/>
<name>C5B4G2_METEA</name>